<gene>
    <name evidence="1" type="ORF">Catovirus_1_200</name>
</gene>
<organism evidence="1">
    <name type="scientific">Catovirus CTV1</name>
    <dbReference type="NCBI Taxonomy" id="1977631"/>
    <lineage>
        <taxon>Viruses</taxon>
        <taxon>Varidnaviria</taxon>
        <taxon>Bamfordvirae</taxon>
        <taxon>Nucleocytoviricota</taxon>
        <taxon>Megaviricetes</taxon>
        <taxon>Imitervirales</taxon>
        <taxon>Mimiviridae</taxon>
        <taxon>Klosneuvirinae</taxon>
        <taxon>Catovirus</taxon>
    </lineage>
</organism>
<proteinExistence type="predicted"/>
<evidence type="ECO:0000313" key="1">
    <source>
        <dbReference type="EMBL" id="ARF08150.1"/>
    </source>
</evidence>
<protein>
    <submittedName>
        <fullName evidence="1">Uncharacterized protein</fullName>
    </submittedName>
</protein>
<sequence>MSFSDIYLFQFFSLWYHKIENKKHYTTLKINLIYKMVNTAYSLFGFKLNTDLIDKKRILRRLAMDCKRIPLECSDKGDIDYIFLETLRNNDIDLRVKQFGLKEEMYLSIHSAEIIDPLQLTQYYDYDDIQDFKNTLKLLGQNCDDIKPFIYTIC</sequence>
<accession>A0A1V0S8W1</accession>
<reference evidence="1" key="1">
    <citation type="journal article" date="2017" name="Science">
        <title>Giant viruses with an expanded complement of translation system components.</title>
        <authorList>
            <person name="Schulz F."/>
            <person name="Yutin N."/>
            <person name="Ivanova N.N."/>
            <person name="Ortega D.R."/>
            <person name="Lee T.K."/>
            <person name="Vierheilig J."/>
            <person name="Daims H."/>
            <person name="Horn M."/>
            <person name="Wagner M."/>
            <person name="Jensen G.J."/>
            <person name="Kyrpides N.C."/>
            <person name="Koonin E.V."/>
            <person name="Woyke T."/>
        </authorList>
    </citation>
    <scope>NUCLEOTIDE SEQUENCE</scope>
    <source>
        <strain evidence="1">CTV1</strain>
    </source>
</reference>
<dbReference type="EMBL" id="KY684083">
    <property type="protein sequence ID" value="ARF08150.1"/>
    <property type="molecule type" value="Genomic_DNA"/>
</dbReference>
<name>A0A1V0S8W1_9VIRU</name>